<dbReference type="AlphaFoldDB" id="A0A117ICB5"/>
<accession>A0A117ICB5</accession>
<dbReference type="InterPro" id="IPR051013">
    <property type="entry name" value="MBL_superfamily_lactonases"/>
</dbReference>
<reference evidence="7" key="1">
    <citation type="journal article" date="2016" name="Genome Announc.">
        <title>Draft Genome Sequences of Five Rapidly Growing Mycobacterium Species, M. thermoresistibile, M. fortuitum subsp. acetamidolyticum, M. canariasense, M. brisbanense, and M. novocastrense.</title>
        <authorList>
            <person name="Katahira K."/>
            <person name="Ogura Y."/>
            <person name="Gotoh Y."/>
            <person name="Hayashi T."/>
        </authorList>
    </citation>
    <scope>NUCLEOTIDE SEQUENCE [LARGE SCALE GENOMIC DNA]</scope>
    <source>
        <strain evidence="7">JCM15298</strain>
    </source>
</reference>
<keyword evidence="3" id="KW-0378">Hydrolase</keyword>
<name>A0A117ICB5_MYCCR</name>
<dbReference type="Pfam" id="PF00753">
    <property type="entry name" value="Lactamase_B"/>
    <property type="match status" value="1"/>
</dbReference>
<comment type="similarity">
    <text evidence="1">Belongs to the metallo-beta-lactamase superfamily.</text>
</comment>
<dbReference type="Gene3D" id="3.60.15.10">
    <property type="entry name" value="Ribonuclease Z/Hydroxyacylglutathione hydrolase-like"/>
    <property type="match status" value="1"/>
</dbReference>
<dbReference type="InterPro" id="IPR036866">
    <property type="entry name" value="RibonucZ/Hydroxyglut_hydro"/>
</dbReference>
<dbReference type="SUPFAM" id="SSF56281">
    <property type="entry name" value="Metallo-hydrolase/oxidoreductase"/>
    <property type="match status" value="1"/>
</dbReference>
<evidence type="ECO:0000256" key="2">
    <source>
        <dbReference type="ARBA" id="ARBA00022723"/>
    </source>
</evidence>
<comment type="caution">
    <text evidence="6">The sequence shown here is derived from an EMBL/GenBank/DDBJ whole genome shotgun (WGS) entry which is preliminary data.</text>
</comment>
<keyword evidence="4" id="KW-0862">Zinc</keyword>
<dbReference type="RefSeq" id="WP_062659872.1">
    <property type="nucleotide sequence ID" value="NZ_BCSY01000129.1"/>
</dbReference>
<dbReference type="Proteomes" id="UP000069443">
    <property type="component" value="Unassembled WGS sequence"/>
</dbReference>
<reference evidence="7" key="2">
    <citation type="submission" date="2016-02" db="EMBL/GenBank/DDBJ databases">
        <title>Draft genome sequence of five rapidly growing Mycobacterium species.</title>
        <authorList>
            <person name="Katahira K."/>
            <person name="Gotou Y."/>
            <person name="Iida K."/>
            <person name="Ogura Y."/>
            <person name="Hayashi T."/>
        </authorList>
    </citation>
    <scope>NUCLEOTIDE SEQUENCE [LARGE SCALE GENOMIC DNA]</scope>
    <source>
        <strain evidence="7">JCM15298</strain>
    </source>
</reference>
<feature type="domain" description="Metallo-beta-lactamase" evidence="5">
    <location>
        <begin position="53"/>
        <end position="253"/>
    </location>
</feature>
<proteinExistence type="inferred from homology"/>
<dbReference type="GO" id="GO:0016787">
    <property type="term" value="F:hydrolase activity"/>
    <property type="evidence" value="ECO:0007669"/>
    <property type="project" value="UniProtKB-KW"/>
</dbReference>
<evidence type="ECO:0000256" key="1">
    <source>
        <dbReference type="ARBA" id="ARBA00007749"/>
    </source>
</evidence>
<evidence type="ECO:0000259" key="5">
    <source>
        <dbReference type="SMART" id="SM00849"/>
    </source>
</evidence>
<sequence length="263" mass="27995">MPQSTLRVGDIDVHPVLDGIMPIPLSLLYPDVSIDMWNTISTDLTAAGCLNVPYGGFLAVDPAGNRVLVDTGGGRTPAPLPDGSLPHRFAELPRALAALGVAPAQIDHVVLTHSHPDHIGWAAVDGAPYFPNAAYHIHELEWASLDTEHEARQALQPIVPQLTLWSGAQATPLPWLILHHAPGHSPGNTVVVVSDVNGDNDLALAGDLFHHPLGVVHTEWRCGFDADAGAAARQRLEWAERLSAAGIPVVSSHFPGLQPLLAY</sequence>
<organism evidence="6 7">
    <name type="scientific">Mycolicibacterium canariasense</name>
    <name type="common">Mycobacterium canariasense</name>
    <dbReference type="NCBI Taxonomy" id="228230"/>
    <lineage>
        <taxon>Bacteria</taxon>
        <taxon>Bacillati</taxon>
        <taxon>Actinomycetota</taxon>
        <taxon>Actinomycetes</taxon>
        <taxon>Mycobacteriales</taxon>
        <taxon>Mycobacteriaceae</taxon>
        <taxon>Mycolicibacterium</taxon>
    </lineage>
</organism>
<keyword evidence="7" id="KW-1185">Reference proteome</keyword>
<dbReference type="PANTHER" id="PTHR42978">
    <property type="entry name" value="QUORUM-QUENCHING LACTONASE YTNP-RELATED-RELATED"/>
    <property type="match status" value="1"/>
</dbReference>
<evidence type="ECO:0000313" key="6">
    <source>
        <dbReference type="EMBL" id="GAS99185.1"/>
    </source>
</evidence>
<dbReference type="OrthoDB" id="2971563at2"/>
<protein>
    <submittedName>
        <fullName evidence="6">Metallo-beta-lactamase superfamily protein</fullName>
    </submittedName>
</protein>
<gene>
    <name evidence="6" type="ORF">RMCC_6150</name>
</gene>
<dbReference type="SMART" id="SM00849">
    <property type="entry name" value="Lactamase_B"/>
    <property type="match status" value="1"/>
</dbReference>
<dbReference type="EMBL" id="BCSY01000129">
    <property type="protein sequence ID" value="GAS99185.1"/>
    <property type="molecule type" value="Genomic_DNA"/>
</dbReference>
<evidence type="ECO:0000256" key="3">
    <source>
        <dbReference type="ARBA" id="ARBA00022801"/>
    </source>
</evidence>
<keyword evidence="2" id="KW-0479">Metal-binding</keyword>
<dbReference type="GO" id="GO:0046872">
    <property type="term" value="F:metal ion binding"/>
    <property type="evidence" value="ECO:0007669"/>
    <property type="project" value="UniProtKB-KW"/>
</dbReference>
<dbReference type="InterPro" id="IPR001279">
    <property type="entry name" value="Metallo-B-lactamas"/>
</dbReference>
<evidence type="ECO:0000313" key="7">
    <source>
        <dbReference type="Proteomes" id="UP000069443"/>
    </source>
</evidence>
<dbReference type="STRING" id="228230.RMCC_6150"/>
<evidence type="ECO:0000256" key="4">
    <source>
        <dbReference type="ARBA" id="ARBA00022833"/>
    </source>
</evidence>
<dbReference type="PANTHER" id="PTHR42978:SF6">
    <property type="entry name" value="QUORUM-QUENCHING LACTONASE YTNP-RELATED"/>
    <property type="match status" value="1"/>
</dbReference>